<evidence type="ECO:0000259" key="8">
    <source>
        <dbReference type="PROSITE" id="PS50850"/>
    </source>
</evidence>
<feature type="transmembrane region" description="Helical" evidence="7">
    <location>
        <begin position="97"/>
        <end position="118"/>
    </location>
</feature>
<evidence type="ECO:0000256" key="7">
    <source>
        <dbReference type="SAM" id="Phobius"/>
    </source>
</evidence>
<feature type="domain" description="Major facilitator superfamily (MFS) profile" evidence="8">
    <location>
        <begin position="58"/>
        <end position="429"/>
    </location>
</feature>
<feature type="transmembrane region" description="Helical" evidence="7">
    <location>
        <begin position="183"/>
        <end position="203"/>
    </location>
</feature>
<feature type="transmembrane region" description="Helical" evidence="7">
    <location>
        <begin position="57"/>
        <end position="77"/>
    </location>
</feature>
<dbReference type="PANTHER" id="PTHR43124">
    <property type="entry name" value="PURINE EFFLUX PUMP PBUE"/>
    <property type="match status" value="1"/>
</dbReference>
<feature type="transmembrane region" description="Helical" evidence="7">
    <location>
        <begin position="318"/>
        <end position="336"/>
    </location>
</feature>
<keyword evidence="5 7" id="KW-1133">Transmembrane helix</keyword>
<sequence>MTNTKAISCDAADTGASVVAANGKFAADTGASVVAANGRSAADTGTVSTEGKTRHTLSLLLLMASITLMAVLCELVPSGVLPLMAKHFAISEAKAGILVGGYAVASAICGIPLVSLTVEWPRKRLLFILIIGFAVSNIIVSFAPGFTVAILGRILGGICAGTLWPMITAYGMAFVEQRHQGRAVTIIMSGITVGMALGLPFMTKIGTLFGFQAEFLLLGILLVIIAVLCRIFLPSVAGEKRSRANSPLTMLKNRGVLLVILLTFLAVGVNYGLYTFITNLVAVTGYPGITTAQLLFGIGSVISIILAIRYIDRYLPEIVLALFLVGVIAMLTLYFAGSVYVLHLAFVLWGLGFGSLSSVFQAATARQVREGTAVANALQSSSFNFSIMIGSSVGGVLLGQKGAMAIVLLTAGVLAFGGVVSGLTRRQLSGLQ</sequence>
<evidence type="ECO:0000256" key="6">
    <source>
        <dbReference type="ARBA" id="ARBA00023136"/>
    </source>
</evidence>
<dbReference type="PROSITE" id="PS50850">
    <property type="entry name" value="MFS"/>
    <property type="match status" value="1"/>
</dbReference>
<feature type="transmembrane region" description="Helical" evidence="7">
    <location>
        <begin position="377"/>
        <end position="397"/>
    </location>
</feature>
<dbReference type="HOGENOM" id="CLU_001265_61_1_9"/>
<feature type="transmembrane region" description="Helical" evidence="7">
    <location>
        <begin position="403"/>
        <end position="423"/>
    </location>
</feature>
<dbReference type="GO" id="GO:0005886">
    <property type="term" value="C:plasma membrane"/>
    <property type="evidence" value="ECO:0007669"/>
    <property type="project" value="UniProtKB-SubCell"/>
</dbReference>
<protein>
    <submittedName>
        <fullName evidence="9">Transporter, major facilitator family protein</fullName>
    </submittedName>
</protein>
<dbReference type="AlphaFoldDB" id="D3QZI9"/>
<feature type="transmembrane region" description="Helical" evidence="7">
    <location>
        <begin position="125"/>
        <end position="144"/>
    </location>
</feature>
<dbReference type="PANTHER" id="PTHR43124:SF3">
    <property type="entry name" value="CHLORAMPHENICOL EFFLUX PUMP RV0191"/>
    <property type="match status" value="1"/>
</dbReference>
<dbReference type="Proteomes" id="UP000008234">
    <property type="component" value="Chromosome"/>
</dbReference>
<proteinExistence type="predicted"/>
<keyword evidence="3" id="KW-1003">Cell membrane</keyword>
<gene>
    <name evidence="9" type="ordered locus">HMPREF0868_1634</name>
</gene>
<evidence type="ECO:0000256" key="2">
    <source>
        <dbReference type="ARBA" id="ARBA00022448"/>
    </source>
</evidence>
<evidence type="ECO:0000256" key="5">
    <source>
        <dbReference type="ARBA" id="ARBA00022989"/>
    </source>
</evidence>
<dbReference type="eggNOG" id="COG2814">
    <property type="taxonomic scope" value="Bacteria"/>
</dbReference>
<dbReference type="GO" id="GO:0022857">
    <property type="term" value="F:transmembrane transporter activity"/>
    <property type="evidence" value="ECO:0007669"/>
    <property type="project" value="InterPro"/>
</dbReference>
<dbReference type="EMBL" id="CP001850">
    <property type="protein sequence ID" value="ADC91109.1"/>
    <property type="molecule type" value="Genomic_DNA"/>
</dbReference>
<dbReference type="Gene3D" id="1.20.1250.20">
    <property type="entry name" value="MFS general substrate transporter like domains"/>
    <property type="match status" value="1"/>
</dbReference>
<keyword evidence="2" id="KW-0813">Transport</keyword>
<evidence type="ECO:0000313" key="9">
    <source>
        <dbReference type="EMBL" id="ADC91109.1"/>
    </source>
</evidence>
<dbReference type="KEGG" id="clo:HMPREF0868_1634"/>
<reference evidence="10" key="1">
    <citation type="submission" date="2009-12" db="EMBL/GenBank/DDBJ databases">
        <title>Sequence of Clostridiales genomosp. BVAB3 str. UPII9-5.</title>
        <authorList>
            <person name="Madupu R."/>
            <person name="Durkin A.S."/>
            <person name="Torralba M."/>
            <person name="Methe B."/>
            <person name="Sutton G.G."/>
            <person name="Strausberg R.L."/>
            <person name="Nelson K.E."/>
        </authorList>
    </citation>
    <scope>NUCLEOTIDE SEQUENCE [LARGE SCALE GENOMIC DNA]</scope>
    <source>
        <strain evidence="10">UPII9-5</strain>
    </source>
</reference>
<evidence type="ECO:0000256" key="1">
    <source>
        <dbReference type="ARBA" id="ARBA00004651"/>
    </source>
</evidence>
<keyword evidence="6 7" id="KW-0472">Membrane</keyword>
<dbReference type="InterPro" id="IPR011701">
    <property type="entry name" value="MFS"/>
</dbReference>
<feature type="transmembrane region" description="Helical" evidence="7">
    <location>
        <begin position="150"/>
        <end position="171"/>
    </location>
</feature>
<feature type="transmembrane region" description="Helical" evidence="7">
    <location>
        <begin position="254"/>
        <end position="277"/>
    </location>
</feature>
<dbReference type="Pfam" id="PF07690">
    <property type="entry name" value="MFS_1"/>
    <property type="match status" value="1"/>
</dbReference>
<dbReference type="InterPro" id="IPR050189">
    <property type="entry name" value="MFS_Efflux_Transporters"/>
</dbReference>
<keyword evidence="10" id="KW-1185">Reference proteome</keyword>
<feature type="transmembrane region" description="Helical" evidence="7">
    <location>
        <begin position="342"/>
        <end position="365"/>
    </location>
</feature>
<dbReference type="RefSeq" id="WP_012992740.1">
    <property type="nucleotide sequence ID" value="NC_013895.2"/>
</dbReference>
<comment type="subcellular location">
    <subcellularLocation>
        <location evidence="1">Cell membrane</location>
        <topology evidence="1">Multi-pass membrane protein</topology>
    </subcellularLocation>
</comment>
<dbReference type="CDD" id="cd17324">
    <property type="entry name" value="MFS_NepI_like"/>
    <property type="match status" value="1"/>
</dbReference>
<evidence type="ECO:0000256" key="3">
    <source>
        <dbReference type="ARBA" id="ARBA00022475"/>
    </source>
</evidence>
<evidence type="ECO:0000256" key="4">
    <source>
        <dbReference type="ARBA" id="ARBA00022692"/>
    </source>
</evidence>
<feature type="transmembrane region" description="Helical" evidence="7">
    <location>
        <begin position="289"/>
        <end position="311"/>
    </location>
</feature>
<dbReference type="InterPro" id="IPR036259">
    <property type="entry name" value="MFS_trans_sf"/>
</dbReference>
<dbReference type="SUPFAM" id="SSF103473">
    <property type="entry name" value="MFS general substrate transporter"/>
    <property type="match status" value="1"/>
</dbReference>
<feature type="transmembrane region" description="Helical" evidence="7">
    <location>
        <begin position="215"/>
        <end position="233"/>
    </location>
</feature>
<organism evidence="9 10">
    <name type="scientific">Mageeibacillus indolicus (strain UPII9-5)</name>
    <name type="common">Clostridiales genomosp. BVAB3 (strain UPII9-5)</name>
    <dbReference type="NCBI Taxonomy" id="699246"/>
    <lineage>
        <taxon>Bacteria</taxon>
        <taxon>Bacillati</taxon>
        <taxon>Bacillota</taxon>
        <taxon>Clostridia</taxon>
        <taxon>Eubacteriales</taxon>
        <taxon>Oscillospiraceae</taxon>
        <taxon>Mageeibacillus</taxon>
    </lineage>
</organism>
<evidence type="ECO:0000313" key="10">
    <source>
        <dbReference type="Proteomes" id="UP000008234"/>
    </source>
</evidence>
<dbReference type="InterPro" id="IPR020846">
    <property type="entry name" value="MFS_dom"/>
</dbReference>
<name>D3QZI9_MAGIU</name>
<accession>D3QZI9</accession>
<keyword evidence="4 7" id="KW-0812">Transmembrane</keyword>